<protein>
    <submittedName>
        <fullName evidence="2">Uncharacterized protein</fullName>
    </submittedName>
</protein>
<proteinExistence type="predicted"/>
<dbReference type="Proteomes" id="UP001175211">
    <property type="component" value="Unassembled WGS sequence"/>
</dbReference>
<reference evidence="2" key="1">
    <citation type="submission" date="2023-06" db="EMBL/GenBank/DDBJ databases">
        <authorList>
            <consortium name="Lawrence Berkeley National Laboratory"/>
            <person name="Ahrendt S."/>
            <person name="Sahu N."/>
            <person name="Indic B."/>
            <person name="Wong-Bajracharya J."/>
            <person name="Merenyi Z."/>
            <person name="Ke H.-M."/>
            <person name="Monk M."/>
            <person name="Kocsube S."/>
            <person name="Drula E."/>
            <person name="Lipzen A."/>
            <person name="Balint B."/>
            <person name="Henrissat B."/>
            <person name="Andreopoulos B."/>
            <person name="Martin F.M."/>
            <person name="Harder C.B."/>
            <person name="Rigling D."/>
            <person name="Ford K.L."/>
            <person name="Foster G.D."/>
            <person name="Pangilinan J."/>
            <person name="Papanicolaou A."/>
            <person name="Barry K."/>
            <person name="LaButti K."/>
            <person name="Viragh M."/>
            <person name="Koriabine M."/>
            <person name="Yan M."/>
            <person name="Riley R."/>
            <person name="Champramary S."/>
            <person name="Plett K.L."/>
            <person name="Tsai I.J."/>
            <person name="Slot J."/>
            <person name="Sipos G."/>
            <person name="Plett J."/>
            <person name="Nagy L.G."/>
            <person name="Grigoriev I.V."/>
        </authorList>
    </citation>
    <scope>NUCLEOTIDE SEQUENCE</scope>
    <source>
        <strain evidence="2">CCBAS 213</strain>
    </source>
</reference>
<dbReference type="AlphaFoldDB" id="A0AA39N7U3"/>
<dbReference type="EMBL" id="JAUEPS010000012">
    <property type="protein sequence ID" value="KAK0460627.1"/>
    <property type="molecule type" value="Genomic_DNA"/>
</dbReference>
<dbReference type="GeneID" id="85353040"/>
<comment type="caution">
    <text evidence="2">The sequence shown here is derived from an EMBL/GenBank/DDBJ whole genome shotgun (WGS) entry which is preliminary data.</text>
</comment>
<keyword evidence="3" id="KW-1185">Reference proteome</keyword>
<dbReference type="RefSeq" id="XP_060332666.1">
    <property type="nucleotide sequence ID" value="XM_060469492.1"/>
</dbReference>
<sequence>MIELIRGAPPDTRDFLRFKFTKGSHPAQTVHVFGHRGDIPLTEFIYKSQDSIISNNRQWREVCNGNSASAASVFSIENLNVNALLALGVFIFALFALGLSFKWRAKKKRGVKLAGEETTLQVAEKNLDTVRFV</sequence>
<keyword evidence="1" id="KW-1133">Transmembrane helix</keyword>
<keyword evidence="1" id="KW-0812">Transmembrane</keyword>
<keyword evidence="1" id="KW-0472">Membrane</keyword>
<gene>
    <name evidence="2" type="ORF">EV420DRAFT_1478386</name>
</gene>
<name>A0AA39N7U3_ARMTA</name>
<accession>A0AA39N7U3</accession>
<organism evidence="2 3">
    <name type="scientific">Armillaria tabescens</name>
    <name type="common">Ringless honey mushroom</name>
    <name type="synonym">Agaricus tabescens</name>
    <dbReference type="NCBI Taxonomy" id="1929756"/>
    <lineage>
        <taxon>Eukaryota</taxon>
        <taxon>Fungi</taxon>
        <taxon>Dikarya</taxon>
        <taxon>Basidiomycota</taxon>
        <taxon>Agaricomycotina</taxon>
        <taxon>Agaricomycetes</taxon>
        <taxon>Agaricomycetidae</taxon>
        <taxon>Agaricales</taxon>
        <taxon>Marasmiineae</taxon>
        <taxon>Physalacriaceae</taxon>
        <taxon>Desarmillaria</taxon>
    </lineage>
</organism>
<feature type="transmembrane region" description="Helical" evidence="1">
    <location>
        <begin position="83"/>
        <end position="103"/>
    </location>
</feature>
<evidence type="ECO:0000313" key="3">
    <source>
        <dbReference type="Proteomes" id="UP001175211"/>
    </source>
</evidence>
<evidence type="ECO:0000256" key="1">
    <source>
        <dbReference type="SAM" id="Phobius"/>
    </source>
</evidence>
<evidence type="ECO:0000313" key="2">
    <source>
        <dbReference type="EMBL" id="KAK0460627.1"/>
    </source>
</evidence>